<evidence type="ECO:0000313" key="2">
    <source>
        <dbReference type="EMBL" id="NYE14962.1"/>
    </source>
</evidence>
<keyword evidence="3" id="KW-1185">Reference proteome</keyword>
<feature type="signal peptide" evidence="1">
    <location>
        <begin position="1"/>
        <end position="21"/>
    </location>
</feature>
<dbReference type="AlphaFoldDB" id="A0A7Y9KDD3"/>
<dbReference type="RefSeq" id="WP_179835738.1">
    <property type="nucleotide sequence ID" value="NZ_BMRD01000011.1"/>
</dbReference>
<evidence type="ECO:0000313" key="3">
    <source>
        <dbReference type="Proteomes" id="UP000591272"/>
    </source>
</evidence>
<dbReference type="EMBL" id="JACCBT010000001">
    <property type="protein sequence ID" value="NYE14962.1"/>
    <property type="molecule type" value="Genomic_DNA"/>
</dbReference>
<evidence type="ECO:0008006" key="4">
    <source>
        <dbReference type="Google" id="ProtNLM"/>
    </source>
</evidence>
<accession>A0A7Y9KDD3</accession>
<reference evidence="2 3" key="1">
    <citation type="submission" date="2020-07" db="EMBL/GenBank/DDBJ databases">
        <title>Sequencing the genomes of 1000 actinobacteria strains.</title>
        <authorList>
            <person name="Klenk H.-P."/>
        </authorList>
    </citation>
    <scope>NUCLEOTIDE SEQUENCE [LARGE SCALE GENOMIC DNA]</scope>
    <source>
        <strain evidence="2 3">DSM 43461</strain>
    </source>
</reference>
<organism evidence="2 3">
    <name type="scientific">Actinomadura citrea</name>
    <dbReference type="NCBI Taxonomy" id="46158"/>
    <lineage>
        <taxon>Bacteria</taxon>
        <taxon>Bacillati</taxon>
        <taxon>Actinomycetota</taxon>
        <taxon>Actinomycetes</taxon>
        <taxon>Streptosporangiales</taxon>
        <taxon>Thermomonosporaceae</taxon>
        <taxon>Actinomadura</taxon>
    </lineage>
</organism>
<keyword evidence="1" id="KW-0732">Signal</keyword>
<proteinExistence type="predicted"/>
<feature type="chain" id="PRO_5030839308" description="Carboxypeptidase regulatory-like domain-containing protein" evidence="1">
    <location>
        <begin position="22"/>
        <end position="344"/>
    </location>
</feature>
<dbReference type="Proteomes" id="UP000591272">
    <property type="component" value="Unassembled WGS sequence"/>
</dbReference>
<protein>
    <recommendedName>
        <fullName evidence="4">Carboxypeptidase regulatory-like domain-containing protein</fullName>
    </recommendedName>
</protein>
<sequence length="344" mass="37193">MPVAMSGGMLVVGLAALPVQAAETEIPQRIVVDPVATQNWDADVTVTGQVQQNRGAGWVAAPAALVVHFDGPDGELQETATVQSGGRFRATFFPGSGNIVARVAGYGQVTGTSARVIGWISRLYIDNVLGDRETNPVYPIRGKAFEVRRTLKAVRGEALSARKVTLWWAPKGTSGYPKTGWKQVGSSTTDAKGRVKIRATAWTAGWLRTSFAGDATYTKVESGYPFRVYYKTGFAGFNASPEPARKGQYLTLKGRLMRWSSSAGWQPVKGKWVGAKYRLKGQTTLRTPSCTNGGDATDSAGWFQMRCKTPADATWMAYYLSPYASPDTGKTDLPAQATDYVDVR</sequence>
<comment type="caution">
    <text evidence="2">The sequence shown here is derived from an EMBL/GenBank/DDBJ whole genome shotgun (WGS) entry which is preliminary data.</text>
</comment>
<evidence type="ECO:0000256" key="1">
    <source>
        <dbReference type="SAM" id="SignalP"/>
    </source>
</evidence>
<gene>
    <name evidence="2" type="ORF">BJ999_005258</name>
</gene>
<name>A0A7Y9KDD3_9ACTN</name>